<dbReference type="GO" id="GO:0045493">
    <property type="term" value="P:xylan catabolic process"/>
    <property type="evidence" value="ECO:0007669"/>
    <property type="project" value="UniProtKB-KW"/>
</dbReference>
<dbReference type="Gene3D" id="2.60.120.260">
    <property type="entry name" value="Galactose-binding domain-like"/>
    <property type="match status" value="1"/>
</dbReference>
<keyword evidence="6 9" id="KW-0326">Glycosidase</keyword>
<gene>
    <name evidence="12" type="ORF">DHW31_03895</name>
</gene>
<evidence type="ECO:0000256" key="3">
    <source>
        <dbReference type="ARBA" id="ARBA00022729"/>
    </source>
</evidence>
<evidence type="ECO:0000256" key="4">
    <source>
        <dbReference type="ARBA" id="ARBA00022801"/>
    </source>
</evidence>
<evidence type="ECO:0000256" key="9">
    <source>
        <dbReference type="RuleBase" id="RU361187"/>
    </source>
</evidence>
<dbReference type="AlphaFoldDB" id="A0A3D2SE95"/>
<dbReference type="SUPFAM" id="SSF75005">
    <property type="entry name" value="Arabinanase/levansucrase/invertase"/>
    <property type="match status" value="1"/>
</dbReference>
<dbReference type="InterPro" id="IPR023296">
    <property type="entry name" value="Glyco_hydro_beta-prop_sf"/>
</dbReference>
<evidence type="ECO:0000256" key="8">
    <source>
        <dbReference type="PIRSR" id="PIRSR606710-2"/>
    </source>
</evidence>
<keyword evidence="4 9" id="KW-0378">Hydrolase</keyword>
<feature type="signal peptide" evidence="10">
    <location>
        <begin position="1"/>
        <end position="22"/>
    </location>
</feature>
<dbReference type="InterPro" id="IPR005084">
    <property type="entry name" value="CBM6"/>
</dbReference>
<dbReference type="InterPro" id="IPR052176">
    <property type="entry name" value="Glycosyl_Hydrlase_43_Enz"/>
</dbReference>
<reference evidence="12 13" key="1">
    <citation type="journal article" date="2018" name="Nat. Biotechnol.">
        <title>A standardized bacterial taxonomy based on genome phylogeny substantially revises the tree of life.</title>
        <authorList>
            <person name="Parks D.H."/>
            <person name="Chuvochina M."/>
            <person name="Waite D.W."/>
            <person name="Rinke C."/>
            <person name="Skarshewski A."/>
            <person name="Chaumeil P.A."/>
            <person name="Hugenholtz P."/>
        </authorList>
    </citation>
    <scope>NUCLEOTIDE SEQUENCE [LARGE SCALE GENOMIC DNA]</scope>
    <source>
        <strain evidence="12">UBA9667</strain>
    </source>
</reference>
<dbReference type="InterPro" id="IPR006710">
    <property type="entry name" value="Glyco_hydro_43"/>
</dbReference>
<dbReference type="PANTHER" id="PTHR43772">
    <property type="entry name" value="ENDO-1,4-BETA-XYLANASE"/>
    <property type="match status" value="1"/>
</dbReference>
<keyword evidence="5" id="KW-0119">Carbohydrate metabolism</keyword>
<proteinExistence type="inferred from homology"/>
<evidence type="ECO:0000256" key="10">
    <source>
        <dbReference type="SAM" id="SignalP"/>
    </source>
</evidence>
<organism evidence="12 13">
    <name type="scientific">Bacteroides graminisolvens</name>
    <dbReference type="NCBI Taxonomy" id="477666"/>
    <lineage>
        <taxon>Bacteria</taxon>
        <taxon>Pseudomonadati</taxon>
        <taxon>Bacteroidota</taxon>
        <taxon>Bacteroidia</taxon>
        <taxon>Bacteroidales</taxon>
        <taxon>Bacteroidaceae</taxon>
        <taxon>Bacteroides</taxon>
    </lineage>
</organism>
<dbReference type="CDD" id="cd04084">
    <property type="entry name" value="CBM6_xylanase-like"/>
    <property type="match status" value="1"/>
</dbReference>
<dbReference type="GO" id="GO:0004553">
    <property type="term" value="F:hydrolase activity, hydrolyzing O-glycosyl compounds"/>
    <property type="evidence" value="ECO:0007669"/>
    <property type="project" value="InterPro"/>
</dbReference>
<feature type="active site" description="Proton acceptor" evidence="7">
    <location>
        <position position="34"/>
    </location>
</feature>
<dbReference type="PROSITE" id="PS51175">
    <property type="entry name" value="CBM6"/>
    <property type="match status" value="1"/>
</dbReference>
<evidence type="ECO:0000313" key="13">
    <source>
        <dbReference type="Proteomes" id="UP000263098"/>
    </source>
</evidence>
<dbReference type="PANTHER" id="PTHR43772:SF2">
    <property type="entry name" value="PUTATIVE (AFU_ORTHOLOGUE AFUA_2G04480)-RELATED"/>
    <property type="match status" value="1"/>
</dbReference>
<evidence type="ECO:0000256" key="1">
    <source>
        <dbReference type="ARBA" id="ARBA00009865"/>
    </source>
</evidence>
<evidence type="ECO:0000256" key="5">
    <source>
        <dbReference type="ARBA" id="ARBA00023277"/>
    </source>
</evidence>
<keyword evidence="3 10" id="KW-0732">Signal</keyword>
<feature type="chain" id="PRO_5017609580" evidence="10">
    <location>
        <begin position="23"/>
        <end position="442"/>
    </location>
</feature>
<dbReference type="Pfam" id="PF03422">
    <property type="entry name" value="CBM_6"/>
    <property type="match status" value="1"/>
</dbReference>
<feature type="site" description="Important for catalytic activity, responsible for pKa modulation of the active site Glu and correct orientation of both the proton donor and substrate" evidence="8">
    <location>
        <position position="149"/>
    </location>
</feature>
<dbReference type="Proteomes" id="UP000263098">
    <property type="component" value="Unassembled WGS sequence"/>
</dbReference>
<evidence type="ECO:0000259" key="11">
    <source>
        <dbReference type="PROSITE" id="PS51175"/>
    </source>
</evidence>
<dbReference type="CDD" id="cd18618">
    <property type="entry name" value="GH43_Xsa43E-like"/>
    <property type="match status" value="1"/>
</dbReference>
<keyword evidence="2" id="KW-0624">Polysaccharide degradation</keyword>
<comment type="caution">
    <text evidence="12">The sequence shown here is derived from an EMBL/GenBank/DDBJ whole genome shotgun (WGS) entry which is preliminary data.</text>
</comment>
<comment type="similarity">
    <text evidence="1 9">Belongs to the glycosyl hydrolase 43 family.</text>
</comment>
<sequence length="442" mass="50347">MKKLFLSGLSLLLALTATTGIAQNPIIQTKYTADPAPMVYNDTVFLYTTHDEDDAEGFKMLDWLLYTSTDMVNWTDHGTVASLKSFEWVKRDNGAWAEQVIERNGKFYMYCPIHGNGIGVLVADSPYGPFKDPLNKPLVWQKEHWDDIDPTVFIDDDGQAYMYWGNPNVYYVKLNEDMISYSGDIVKLSERPKHYQEGPWIYKRNGHYYMAFASTCCPEGIGYAMSNTPTGPWETKGYIMRPTEKSRGNHPGIIDYKGNSYVFGLNYDLLRRETPEHRERRSVSVAKMTYNPDGTINEVPYWSETKLEQIGSFNPYRKVQAVTMAWGYGLKTEQSANNKMYLTHIDNNEYLCVRGVDFGAKGAKKFIVNAACDSMEGLIEIRLDGADGPLVGTVKVKPTGSSDIYELMSCSIKGAKQIHDLYLCFKSKKANDLFKLDYWEFK</sequence>
<keyword evidence="2" id="KW-0858">Xylan degradation</keyword>
<dbReference type="InterPro" id="IPR006584">
    <property type="entry name" value="Cellulose-bd_IV"/>
</dbReference>
<dbReference type="Gene3D" id="2.115.10.20">
    <property type="entry name" value="Glycosyl hydrolase domain, family 43"/>
    <property type="match status" value="1"/>
</dbReference>
<protein>
    <submittedName>
        <fullName evidence="12">Carbohydrate-binding protein</fullName>
    </submittedName>
</protein>
<dbReference type="SMART" id="SM00606">
    <property type="entry name" value="CBD_IV"/>
    <property type="match status" value="1"/>
</dbReference>
<evidence type="ECO:0000313" key="12">
    <source>
        <dbReference type="EMBL" id="HCK23918.1"/>
    </source>
</evidence>
<feature type="domain" description="CBM6" evidence="11">
    <location>
        <begin position="317"/>
        <end position="442"/>
    </location>
</feature>
<dbReference type="Pfam" id="PF04616">
    <property type="entry name" value="Glyco_hydro_43"/>
    <property type="match status" value="1"/>
</dbReference>
<accession>A0A3D2SE95</accession>
<dbReference type="EMBL" id="DPVG01000143">
    <property type="protein sequence ID" value="HCK23918.1"/>
    <property type="molecule type" value="Genomic_DNA"/>
</dbReference>
<name>A0A3D2SE95_9BACE</name>
<dbReference type="InterPro" id="IPR008979">
    <property type="entry name" value="Galactose-bd-like_sf"/>
</dbReference>
<evidence type="ECO:0000256" key="2">
    <source>
        <dbReference type="ARBA" id="ARBA00022651"/>
    </source>
</evidence>
<evidence type="ECO:0000256" key="7">
    <source>
        <dbReference type="PIRSR" id="PIRSR606710-1"/>
    </source>
</evidence>
<dbReference type="GO" id="GO:0030246">
    <property type="term" value="F:carbohydrate binding"/>
    <property type="evidence" value="ECO:0007669"/>
    <property type="project" value="InterPro"/>
</dbReference>
<dbReference type="SUPFAM" id="SSF49785">
    <property type="entry name" value="Galactose-binding domain-like"/>
    <property type="match status" value="1"/>
</dbReference>
<feature type="active site" description="Proton donor" evidence="7">
    <location>
        <position position="197"/>
    </location>
</feature>
<evidence type="ECO:0000256" key="6">
    <source>
        <dbReference type="ARBA" id="ARBA00023295"/>
    </source>
</evidence>